<keyword evidence="2" id="KW-1185">Reference proteome</keyword>
<sequence>MTIHQCVLGLGNAAKTPVEHSCRNQSSYRWQDLDIDRAVFISVTTQIQICADLHQSCGFVSDFAQLYYKVLIPEKKSFFPGYHLFCQRFGYKI</sequence>
<dbReference type="EMBL" id="JACDTQ010003641">
    <property type="protein sequence ID" value="KAF5913359.1"/>
    <property type="molecule type" value="Genomic_DNA"/>
</dbReference>
<evidence type="ECO:0000313" key="1">
    <source>
        <dbReference type="EMBL" id="KAF5913359.1"/>
    </source>
</evidence>
<comment type="caution">
    <text evidence="1">The sequence shown here is derived from an EMBL/GenBank/DDBJ whole genome shotgun (WGS) entry which is preliminary data.</text>
</comment>
<organism evidence="1 2">
    <name type="scientific">Diceros bicornis minor</name>
    <name type="common">South-central black rhinoceros</name>
    <dbReference type="NCBI Taxonomy" id="77932"/>
    <lineage>
        <taxon>Eukaryota</taxon>
        <taxon>Metazoa</taxon>
        <taxon>Chordata</taxon>
        <taxon>Craniata</taxon>
        <taxon>Vertebrata</taxon>
        <taxon>Euteleostomi</taxon>
        <taxon>Mammalia</taxon>
        <taxon>Eutheria</taxon>
        <taxon>Laurasiatheria</taxon>
        <taxon>Perissodactyla</taxon>
        <taxon>Rhinocerotidae</taxon>
        <taxon>Diceros</taxon>
    </lineage>
</organism>
<evidence type="ECO:0000313" key="2">
    <source>
        <dbReference type="Proteomes" id="UP000551758"/>
    </source>
</evidence>
<dbReference type="AlphaFoldDB" id="A0A7J7EC88"/>
<protein>
    <submittedName>
        <fullName evidence="1">Uncharacterized protein</fullName>
    </submittedName>
</protein>
<dbReference type="Proteomes" id="UP000551758">
    <property type="component" value="Unassembled WGS sequence"/>
</dbReference>
<gene>
    <name evidence="1" type="ORF">HPG69_016976</name>
</gene>
<proteinExistence type="predicted"/>
<reference evidence="1 2" key="1">
    <citation type="journal article" date="2020" name="Mol. Biol. Evol.">
        <title>Interspecific Gene Flow and the Evolution of Specialization in Black and White Rhinoceros.</title>
        <authorList>
            <person name="Moodley Y."/>
            <person name="Westbury M.V."/>
            <person name="Russo I.M."/>
            <person name="Gopalakrishnan S."/>
            <person name="Rakotoarivelo A."/>
            <person name="Olsen R.A."/>
            <person name="Prost S."/>
            <person name="Tunstall T."/>
            <person name="Ryder O.A."/>
            <person name="Dalen L."/>
            <person name="Bruford M.W."/>
        </authorList>
    </citation>
    <scope>NUCLEOTIDE SEQUENCE [LARGE SCALE GENOMIC DNA]</scope>
    <source>
        <strain evidence="1">SBR-YM</strain>
        <tissue evidence="1">Skin</tissue>
    </source>
</reference>
<accession>A0A7J7EC88</accession>
<name>A0A7J7EC88_DICBM</name>